<sequence length="121" mass="12866">MSTVQPVVLSPDPAVLLDFYTQLVGAVPTFRRPARGRAFYLGLRLGDTDLGLVHRPDLDVGTAPRVVLSIEVDDVDGTVARVEALGGTVSRGGQDMPWGQRVAHVLDPDGNPVNLTQPTPA</sequence>
<dbReference type="Proteomes" id="UP000231586">
    <property type="component" value="Unassembled WGS sequence"/>
</dbReference>
<evidence type="ECO:0000313" key="3">
    <source>
        <dbReference type="EMBL" id="PJI91111.1"/>
    </source>
</evidence>
<name>A0A2M8WJJ9_9MICO</name>
<keyword evidence="4" id="KW-1185">Reference proteome</keyword>
<dbReference type="PROSITE" id="PS51819">
    <property type="entry name" value="VOC"/>
    <property type="match status" value="1"/>
</dbReference>
<dbReference type="EMBL" id="PGTZ01000009">
    <property type="protein sequence ID" value="PJI91111.1"/>
    <property type="molecule type" value="Genomic_DNA"/>
</dbReference>
<accession>A0A2M8WJJ9</accession>
<evidence type="ECO:0000313" key="4">
    <source>
        <dbReference type="Proteomes" id="UP000231586"/>
    </source>
</evidence>
<dbReference type="InterPro" id="IPR004360">
    <property type="entry name" value="Glyas_Fos-R_dOase_dom"/>
</dbReference>
<dbReference type="InterPro" id="IPR029068">
    <property type="entry name" value="Glyas_Bleomycin-R_OHBP_Dase"/>
</dbReference>
<protein>
    <submittedName>
        <fullName evidence="3">Putative enzyme related to lactoylglutathione lyase</fullName>
    </submittedName>
</protein>
<keyword evidence="3" id="KW-0456">Lyase</keyword>
<gene>
    <name evidence="3" type="ORF">CLV34_2378</name>
</gene>
<keyword evidence="1" id="KW-0479">Metal-binding</keyword>
<evidence type="ECO:0000259" key="2">
    <source>
        <dbReference type="PROSITE" id="PS51819"/>
    </source>
</evidence>
<reference evidence="3 4" key="1">
    <citation type="submission" date="2017-11" db="EMBL/GenBank/DDBJ databases">
        <title>Genomic Encyclopedia of Archaeal and Bacterial Type Strains, Phase II (KMG-II): From Individual Species to Whole Genera.</title>
        <authorList>
            <person name="Goeker M."/>
        </authorList>
    </citation>
    <scope>NUCLEOTIDE SEQUENCE [LARGE SCALE GENOMIC DNA]</scope>
    <source>
        <strain evidence="3 4">DSM 22413</strain>
    </source>
</reference>
<comment type="caution">
    <text evidence="3">The sequence shown here is derived from an EMBL/GenBank/DDBJ whole genome shotgun (WGS) entry which is preliminary data.</text>
</comment>
<dbReference type="PANTHER" id="PTHR43048:SF4">
    <property type="entry name" value="RING-CLEAVING DIOXYGENASE-RELATED"/>
    <property type="match status" value="1"/>
</dbReference>
<dbReference type="Pfam" id="PF00903">
    <property type="entry name" value="Glyoxalase"/>
    <property type="match status" value="1"/>
</dbReference>
<dbReference type="InterPro" id="IPR051785">
    <property type="entry name" value="MMCE/EMCE_epimerase"/>
</dbReference>
<dbReference type="AlphaFoldDB" id="A0A2M8WJJ9"/>
<proteinExistence type="predicted"/>
<evidence type="ECO:0000256" key="1">
    <source>
        <dbReference type="ARBA" id="ARBA00022723"/>
    </source>
</evidence>
<dbReference type="PANTHER" id="PTHR43048">
    <property type="entry name" value="METHYLMALONYL-COA EPIMERASE"/>
    <property type="match status" value="1"/>
</dbReference>
<dbReference type="InterPro" id="IPR037523">
    <property type="entry name" value="VOC_core"/>
</dbReference>
<dbReference type="GO" id="GO:0046491">
    <property type="term" value="P:L-methylmalonyl-CoA metabolic process"/>
    <property type="evidence" value="ECO:0007669"/>
    <property type="project" value="TreeGrafter"/>
</dbReference>
<dbReference type="GO" id="GO:0016829">
    <property type="term" value="F:lyase activity"/>
    <property type="evidence" value="ECO:0007669"/>
    <property type="project" value="UniProtKB-KW"/>
</dbReference>
<dbReference type="OrthoDB" id="9798201at2"/>
<dbReference type="SUPFAM" id="SSF54593">
    <property type="entry name" value="Glyoxalase/Bleomycin resistance protein/Dihydroxybiphenyl dioxygenase"/>
    <property type="match status" value="1"/>
</dbReference>
<dbReference type="GO" id="GO:0004493">
    <property type="term" value="F:methylmalonyl-CoA epimerase activity"/>
    <property type="evidence" value="ECO:0007669"/>
    <property type="project" value="TreeGrafter"/>
</dbReference>
<dbReference type="Gene3D" id="3.10.180.10">
    <property type="entry name" value="2,3-Dihydroxybiphenyl 1,2-Dioxygenase, domain 1"/>
    <property type="match status" value="1"/>
</dbReference>
<dbReference type="RefSeq" id="WP_100350495.1">
    <property type="nucleotide sequence ID" value="NZ_PGTZ01000009.1"/>
</dbReference>
<feature type="domain" description="VOC" evidence="2">
    <location>
        <begin position="2"/>
        <end position="118"/>
    </location>
</feature>
<organism evidence="3 4">
    <name type="scientific">Luteimicrobium subarcticum</name>
    <dbReference type="NCBI Taxonomy" id="620910"/>
    <lineage>
        <taxon>Bacteria</taxon>
        <taxon>Bacillati</taxon>
        <taxon>Actinomycetota</taxon>
        <taxon>Actinomycetes</taxon>
        <taxon>Micrococcales</taxon>
        <taxon>Luteimicrobium</taxon>
    </lineage>
</organism>
<dbReference type="GO" id="GO:0046872">
    <property type="term" value="F:metal ion binding"/>
    <property type="evidence" value="ECO:0007669"/>
    <property type="project" value="UniProtKB-KW"/>
</dbReference>